<evidence type="ECO:0000313" key="2">
    <source>
        <dbReference type="Proteomes" id="UP000198994"/>
    </source>
</evidence>
<protein>
    <recommendedName>
        <fullName evidence="3">Cytochrome c</fullName>
    </recommendedName>
</protein>
<dbReference type="EMBL" id="FNAV01000018">
    <property type="protein sequence ID" value="SDF36787.1"/>
    <property type="molecule type" value="Genomic_DNA"/>
</dbReference>
<name>A0A1G7KHY5_9RHOB</name>
<organism evidence="1 2">
    <name type="scientific">Salipiger thiooxidans</name>
    <dbReference type="NCBI Taxonomy" id="282683"/>
    <lineage>
        <taxon>Bacteria</taxon>
        <taxon>Pseudomonadati</taxon>
        <taxon>Pseudomonadota</taxon>
        <taxon>Alphaproteobacteria</taxon>
        <taxon>Rhodobacterales</taxon>
        <taxon>Roseobacteraceae</taxon>
        <taxon>Salipiger</taxon>
    </lineage>
</organism>
<reference evidence="2" key="1">
    <citation type="submission" date="2016-10" db="EMBL/GenBank/DDBJ databases">
        <authorList>
            <person name="Varghese N."/>
            <person name="Submissions S."/>
        </authorList>
    </citation>
    <scope>NUCLEOTIDE SEQUENCE [LARGE SCALE GENOMIC DNA]</scope>
    <source>
        <strain evidence="2">DSM 10146</strain>
    </source>
</reference>
<dbReference type="AlphaFoldDB" id="A0A1G7KHY5"/>
<evidence type="ECO:0008006" key="3">
    <source>
        <dbReference type="Google" id="ProtNLM"/>
    </source>
</evidence>
<keyword evidence="2" id="KW-1185">Reference proteome</keyword>
<accession>A0A1G7KHY5</accession>
<dbReference type="STRING" id="282683.SAMN04488105_11891"/>
<proteinExistence type="predicted"/>
<sequence length="43" mass="4737">MQGFGDILSEDEILDVMACIKSTWPEQLVATHNEINARASACE</sequence>
<evidence type="ECO:0000313" key="1">
    <source>
        <dbReference type="EMBL" id="SDF36787.1"/>
    </source>
</evidence>
<dbReference type="Proteomes" id="UP000198994">
    <property type="component" value="Unassembled WGS sequence"/>
</dbReference>
<gene>
    <name evidence="1" type="ORF">SAMN04488105_11891</name>
</gene>